<accession>A0A8S3TRC2</accession>
<name>A0A8S3TRC2_MYTED</name>
<evidence type="ECO:0000256" key="1">
    <source>
        <dbReference type="SAM" id="Coils"/>
    </source>
</evidence>
<dbReference type="EMBL" id="CAJPWZ010002222">
    <property type="protein sequence ID" value="CAG2233954.1"/>
    <property type="molecule type" value="Genomic_DNA"/>
</dbReference>
<evidence type="ECO:0000313" key="3">
    <source>
        <dbReference type="Proteomes" id="UP000683360"/>
    </source>
</evidence>
<keyword evidence="1" id="KW-0175">Coiled coil</keyword>
<protein>
    <submittedName>
        <fullName evidence="2">Uncharacterized protein</fullName>
    </submittedName>
</protein>
<proteinExistence type="predicted"/>
<comment type="caution">
    <text evidence="2">The sequence shown here is derived from an EMBL/GenBank/DDBJ whole genome shotgun (WGS) entry which is preliminary data.</text>
</comment>
<sequence>MSDAHLLARHINELNKRSRVMANVLQQHGSHFSSFMTLIDNRTNNLMNGVKTNAAQIKQITYKFYNSLTSFQHSMTNISKILITLVNNANILRENLNQLQSSIQSLAEGRISPFLLPKHILAHSMHKIHRIMSESYPGFHLTHFDPSYYYTHSNFVYARNHSRMYITVKFPISAHAKPLKLFKVYSLPVPVNSTSSHATKLMSLPKYFAITNNNDFYAALSTDDLANCKHGMTVFCYTNLQLTPINRPSCIVALFSNNITMVKQLCNFRFLLDHIVHKVIELTPTSVLVYKSNNDLTLKCPDNSHVIPPCPLCIVHVPCRCSISSHKLYFAPKLINCYDENTQLDTNTSSALSVLHPVNLALLTEFFDQTKLNNILGDTTFPSQVALKVPNFKIYSHNMSNILVADQQDHLSLRKWLKQLKKMNKFLKL</sequence>
<dbReference type="AlphaFoldDB" id="A0A8S3TRC2"/>
<dbReference type="OrthoDB" id="6078430at2759"/>
<reference evidence="2" key="1">
    <citation type="submission" date="2021-03" db="EMBL/GenBank/DDBJ databases">
        <authorList>
            <person name="Bekaert M."/>
        </authorList>
    </citation>
    <scope>NUCLEOTIDE SEQUENCE</scope>
</reference>
<feature type="coiled-coil region" evidence="1">
    <location>
        <begin position="82"/>
        <end position="109"/>
    </location>
</feature>
<organism evidence="2 3">
    <name type="scientific">Mytilus edulis</name>
    <name type="common">Blue mussel</name>
    <dbReference type="NCBI Taxonomy" id="6550"/>
    <lineage>
        <taxon>Eukaryota</taxon>
        <taxon>Metazoa</taxon>
        <taxon>Spiralia</taxon>
        <taxon>Lophotrochozoa</taxon>
        <taxon>Mollusca</taxon>
        <taxon>Bivalvia</taxon>
        <taxon>Autobranchia</taxon>
        <taxon>Pteriomorphia</taxon>
        <taxon>Mytilida</taxon>
        <taxon>Mytiloidea</taxon>
        <taxon>Mytilidae</taxon>
        <taxon>Mytilinae</taxon>
        <taxon>Mytilus</taxon>
    </lineage>
</organism>
<gene>
    <name evidence="2" type="ORF">MEDL_46640</name>
</gene>
<dbReference type="Proteomes" id="UP000683360">
    <property type="component" value="Unassembled WGS sequence"/>
</dbReference>
<keyword evidence="3" id="KW-1185">Reference proteome</keyword>
<evidence type="ECO:0000313" key="2">
    <source>
        <dbReference type="EMBL" id="CAG2233954.1"/>
    </source>
</evidence>